<dbReference type="Gene3D" id="3.40.718.10">
    <property type="entry name" value="Isopropylmalate Dehydrogenase"/>
    <property type="match status" value="1"/>
</dbReference>
<evidence type="ECO:0000313" key="11">
    <source>
        <dbReference type="Proteomes" id="UP000631114"/>
    </source>
</evidence>
<evidence type="ECO:0000256" key="7">
    <source>
        <dbReference type="ARBA" id="ARBA00023027"/>
    </source>
</evidence>
<keyword evidence="5" id="KW-0460">Magnesium</keyword>
<keyword evidence="7" id="KW-0520">NAD</keyword>
<dbReference type="AlphaFoldDB" id="A0A835IYJ3"/>
<sequence>FDTIVTNIFGDILSNETLMLTGSIRMLPFAYLGESGPELFELIHGSAPDIARQEGS</sequence>
<evidence type="ECO:0000259" key="9">
    <source>
        <dbReference type="Pfam" id="PF00180"/>
    </source>
</evidence>
<dbReference type="InterPro" id="IPR004429">
    <property type="entry name" value="Isopropylmalate_DH"/>
</dbReference>
<dbReference type="PANTHER" id="PTHR42979:SF1">
    <property type="entry name" value="3-ISOPROPYLMALATE DEHYDROGENASE"/>
    <property type="match status" value="1"/>
</dbReference>
<dbReference type="EMBL" id="JADFTS010000001">
    <property type="protein sequence ID" value="KAF9626089.1"/>
    <property type="molecule type" value="Genomic_DNA"/>
</dbReference>
<comment type="similarity">
    <text evidence="1">Belongs to the isocitrate and isopropylmalate dehydrogenases family.</text>
</comment>
<dbReference type="GO" id="GO:0046872">
    <property type="term" value="F:metal ion binding"/>
    <property type="evidence" value="ECO:0007669"/>
    <property type="project" value="UniProtKB-KW"/>
</dbReference>
<reference evidence="10 11" key="1">
    <citation type="submission" date="2020-10" db="EMBL/GenBank/DDBJ databases">
        <title>The Coptis chinensis genome and diversification of protoberbering-type alkaloids.</title>
        <authorList>
            <person name="Wang B."/>
            <person name="Shu S."/>
            <person name="Song C."/>
            <person name="Liu Y."/>
        </authorList>
    </citation>
    <scope>NUCLEOTIDE SEQUENCE [LARGE SCALE GENOMIC DNA]</scope>
    <source>
        <strain evidence="10">HL-2020</strain>
        <tissue evidence="10">Leaf</tissue>
    </source>
</reference>
<dbReference type="SUPFAM" id="SSF53659">
    <property type="entry name" value="Isocitrate/Isopropylmalate dehydrogenase-like"/>
    <property type="match status" value="1"/>
</dbReference>
<organism evidence="10 11">
    <name type="scientific">Coptis chinensis</name>
    <dbReference type="NCBI Taxonomy" id="261450"/>
    <lineage>
        <taxon>Eukaryota</taxon>
        <taxon>Viridiplantae</taxon>
        <taxon>Streptophyta</taxon>
        <taxon>Embryophyta</taxon>
        <taxon>Tracheophyta</taxon>
        <taxon>Spermatophyta</taxon>
        <taxon>Magnoliopsida</taxon>
        <taxon>Ranunculales</taxon>
        <taxon>Ranunculaceae</taxon>
        <taxon>Coptidoideae</taxon>
        <taxon>Coptis</taxon>
    </lineage>
</organism>
<keyword evidence="3" id="KW-0028">Amino-acid biosynthesis</keyword>
<evidence type="ECO:0000256" key="5">
    <source>
        <dbReference type="ARBA" id="ARBA00022842"/>
    </source>
</evidence>
<evidence type="ECO:0000256" key="3">
    <source>
        <dbReference type="ARBA" id="ARBA00022605"/>
    </source>
</evidence>
<evidence type="ECO:0000256" key="6">
    <source>
        <dbReference type="ARBA" id="ARBA00023002"/>
    </source>
</evidence>
<feature type="non-terminal residue" evidence="10">
    <location>
        <position position="1"/>
    </location>
</feature>
<evidence type="ECO:0000313" key="10">
    <source>
        <dbReference type="EMBL" id="KAF9626089.1"/>
    </source>
</evidence>
<evidence type="ECO:0000256" key="4">
    <source>
        <dbReference type="ARBA" id="ARBA00022723"/>
    </source>
</evidence>
<keyword evidence="11" id="KW-1185">Reference proteome</keyword>
<proteinExistence type="inferred from homology"/>
<accession>A0A835IYJ3</accession>
<evidence type="ECO:0000256" key="1">
    <source>
        <dbReference type="ARBA" id="ARBA00007769"/>
    </source>
</evidence>
<keyword evidence="2" id="KW-0432">Leucine biosynthesis</keyword>
<comment type="caution">
    <text evidence="10">The sequence shown here is derived from an EMBL/GenBank/DDBJ whole genome shotgun (WGS) entry which is preliminary data.</text>
</comment>
<feature type="domain" description="Isopropylmalate dehydrogenase-like" evidence="9">
    <location>
        <begin position="2"/>
        <end position="54"/>
    </location>
</feature>
<dbReference type="PANTHER" id="PTHR42979">
    <property type="entry name" value="3-ISOPROPYLMALATE DEHYDROGENASE"/>
    <property type="match status" value="1"/>
</dbReference>
<dbReference type="GO" id="GO:0009098">
    <property type="term" value="P:L-leucine biosynthetic process"/>
    <property type="evidence" value="ECO:0007669"/>
    <property type="project" value="UniProtKB-KW"/>
</dbReference>
<keyword evidence="8" id="KW-0100">Branched-chain amino acid biosynthesis</keyword>
<keyword evidence="4" id="KW-0479">Metal-binding</keyword>
<dbReference type="Proteomes" id="UP000631114">
    <property type="component" value="Unassembled WGS sequence"/>
</dbReference>
<evidence type="ECO:0000256" key="2">
    <source>
        <dbReference type="ARBA" id="ARBA00022430"/>
    </source>
</evidence>
<dbReference type="GO" id="GO:0003862">
    <property type="term" value="F:3-isopropylmalate dehydrogenase activity"/>
    <property type="evidence" value="ECO:0007669"/>
    <property type="project" value="InterPro"/>
</dbReference>
<dbReference type="OrthoDB" id="419183at2759"/>
<gene>
    <name evidence="10" type="ORF">IFM89_030757</name>
</gene>
<evidence type="ECO:0000256" key="8">
    <source>
        <dbReference type="ARBA" id="ARBA00023304"/>
    </source>
</evidence>
<protein>
    <recommendedName>
        <fullName evidence="9">Isopropylmalate dehydrogenase-like domain-containing protein</fullName>
    </recommendedName>
</protein>
<name>A0A835IYJ3_9MAGN</name>
<keyword evidence="6" id="KW-0560">Oxidoreductase</keyword>
<dbReference type="InterPro" id="IPR024084">
    <property type="entry name" value="IsoPropMal-DH-like_dom"/>
</dbReference>
<dbReference type="Pfam" id="PF00180">
    <property type="entry name" value="Iso_dh"/>
    <property type="match status" value="1"/>
</dbReference>